<dbReference type="GO" id="GO:0016757">
    <property type="term" value="F:glycosyltransferase activity"/>
    <property type="evidence" value="ECO:0007669"/>
    <property type="project" value="UniProtKB-KW"/>
</dbReference>
<keyword evidence="1" id="KW-0328">Glycosyltransferase</keyword>
<evidence type="ECO:0000256" key="2">
    <source>
        <dbReference type="ARBA" id="ARBA00022679"/>
    </source>
</evidence>
<accession>A0A813EXQ2</accession>
<sequence length="259" mass="28302">FLLLLSEKPPILLGGTGPQVPRQRCYRDTLWGHEAVTLFGRDKGGLSTADARAALSGFALGAYSTQAFSSKWPPRPSGGKRPRRILLMERKPPARRALLNKAEVLQLLRGWDLRSRSVAAWADFAEESSLRNDVAGQWALVSQADVLLGPHGAGLSWAAFMPPGSILVELMPHMQVLNQQLCRSSAWDSTPMYAYGGLALLLGLRHICLVGLPPPDRPVPSPSLGLELGTWWSSDVYVDVQLLNRSLRAALSHLDESSH</sequence>
<evidence type="ECO:0000313" key="6">
    <source>
        <dbReference type="Proteomes" id="UP000654075"/>
    </source>
</evidence>
<dbReference type="InterPro" id="IPR007657">
    <property type="entry name" value="Glycosyltransferase_61"/>
</dbReference>
<feature type="non-terminal residue" evidence="5">
    <location>
        <position position="1"/>
    </location>
</feature>
<reference evidence="5" key="1">
    <citation type="submission" date="2021-02" db="EMBL/GenBank/DDBJ databases">
        <authorList>
            <person name="Dougan E. K."/>
            <person name="Rhodes N."/>
            <person name="Thang M."/>
            <person name="Chan C."/>
        </authorList>
    </citation>
    <scope>NUCLEOTIDE SEQUENCE</scope>
</reference>
<keyword evidence="2" id="KW-0808">Transferase</keyword>
<dbReference type="Proteomes" id="UP000654075">
    <property type="component" value="Unassembled WGS sequence"/>
</dbReference>
<feature type="domain" description="Glycosyltransferase 61 catalytic" evidence="4">
    <location>
        <begin position="80"/>
        <end position="167"/>
    </location>
</feature>
<dbReference type="InterPro" id="IPR049625">
    <property type="entry name" value="Glyco_transf_61_cat"/>
</dbReference>
<protein>
    <recommendedName>
        <fullName evidence="4">Glycosyltransferase 61 catalytic domain-containing protein</fullName>
    </recommendedName>
</protein>
<dbReference type="OMA" id="EVMHEVF"/>
<keyword evidence="3" id="KW-0325">Glycoprotein</keyword>
<evidence type="ECO:0000256" key="3">
    <source>
        <dbReference type="ARBA" id="ARBA00023180"/>
    </source>
</evidence>
<proteinExistence type="predicted"/>
<evidence type="ECO:0000259" key="4">
    <source>
        <dbReference type="Pfam" id="PF04577"/>
    </source>
</evidence>
<dbReference type="Pfam" id="PF04577">
    <property type="entry name" value="Glyco_transf_61"/>
    <property type="match status" value="1"/>
</dbReference>
<dbReference type="AlphaFoldDB" id="A0A813EXQ2"/>
<evidence type="ECO:0000256" key="1">
    <source>
        <dbReference type="ARBA" id="ARBA00022676"/>
    </source>
</evidence>
<evidence type="ECO:0000313" key="5">
    <source>
        <dbReference type="EMBL" id="CAE8606522.1"/>
    </source>
</evidence>
<dbReference type="OrthoDB" id="529273at2759"/>
<dbReference type="PANTHER" id="PTHR20961">
    <property type="entry name" value="GLYCOSYLTRANSFERASE"/>
    <property type="match status" value="1"/>
</dbReference>
<dbReference type="EMBL" id="CAJNNV010019402">
    <property type="protein sequence ID" value="CAE8606522.1"/>
    <property type="molecule type" value="Genomic_DNA"/>
</dbReference>
<keyword evidence="6" id="KW-1185">Reference proteome</keyword>
<name>A0A813EXQ2_POLGL</name>
<organism evidence="5 6">
    <name type="scientific">Polarella glacialis</name>
    <name type="common">Dinoflagellate</name>
    <dbReference type="NCBI Taxonomy" id="89957"/>
    <lineage>
        <taxon>Eukaryota</taxon>
        <taxon>Sar</taxon>
        <taxon>Alveolata</taxon>
        <taxon>Dinophyceae</taxon>
        <taxon>Suessiales</taxon>
        <taxon>Suessiaceae</taxon>
        <taxon>Polarella</taxon>
    </lineage>
</organism>
<comment type="caution">
    <text evidence="5">The sequence shown here is derived from an EMBL/GenBank/DDBJ whole genome shotgun (WGS) entry which is preliminary data.</text>
</comment>
<gene>
    <name evidence="5" type="ORF">PGLA1383_LOCUS24504</name>
</gene>